<dbReference type="PANTHER" id="PTHR30121:SF6">
    <property type="entry name" value="SLR6007 PROTEIN"/>
    <property type="match status" value="1"/>
</dbReference>
<feature type="domain" description="TraG P-loop" evidence="4">
    <location>
        <begin position="448"/>
        <end position="763"/>
    </location>
</feature>
<dbReference type="Pfam" id="PF03135">
    <property type="entry name" value="CagE_TrbE_VirB"/>
    <property type="match status" value="1"/>
</dbReference>
<evidence type="ECO:0000259" key="3">
    <source>
        <dbReference type="Pfam" id="PF03135"/>
    </source>
</evidence>
<name>A0ABS2FNK6_9FIRM</name>
<dbReference type="InterPro" id="IPR027417">
    <property type="entry name" value="P-loop_NTPase"/>
</dbReference>
<dbReference type="SUPFAM" id="SSF52540">
    <property type="entry name" value="P-loop containing nucleoside triphosphate hydrolases"/>
    <property type="match status" value="1"/>
</dbReference>
<dbReference type="Proteomes" id="UP000775500">
    <property type="component" value="Unassembled WGS sequence"/>
</dbReference>
<evidence type="ECO:0000256" key="1">
    <source>
        <dbReference type="ARBA" id="ARBA00006512"/>
    </source>
</evidence>
<comment type="caution">
    <text evidence="5">The sequence shown here is derived from an EMBL/GenBank/DDBJ whole genome shotgun (WGS) entry which is preliminary data.</text>
</comment>
<evidence type="ECO:0000313" key="6">
    <source>
        <dbReference type="Proteomes" id="UP000775500"/>
    </source>
</evidence>
<dbReference type="PANTHER" id="PTHR30121">
    <property type="entry name" value="UNCHARACTERIZED PROTEIN YJGR-RELATED"/>
    <property type="match status" value="1"/>
</dbReference>
<feature type="domain" description="CagE TrbE VirB component of type IV transporter system central" evidence="3">
    <location>
        <begin position="235"/>
        <end position="306"/>
    </location>
</feature>
<feature type="compositionally biased region" description="Basic and acidic residues" evidence="2">
    <location>
        <begin position="897"/>
        <end position="908"/>
    </location>
</feature>
<dbReference type="InterPro" id="IPR043964">
    <property type="entry name" value="P-loop_TraG"/>
</dbReference>
<dbReference type="Pfam" id="PF19044">
    <property type="entry name" value="P-loop_TraG"/>
    <property type="match status" value="1"/>
</dbReference>
<evidence type="ECO:0000256" key="2">
    <source>
        <dbReference type="SAM" id="MobiDB-lite"/>
    </source>
</evidence>
<dbReference type="Gene3D" id="3.40.50.300">
    <property type="entry name" value="P-loop containing nucleotide triphosphate hydrolases"/>
    <property type="match status" value="1"/>
</dbReference>
<organism evidence="5 6">
    <name type="scientific">Faecalicoccus acidiformans</name>
    <dbReference type="NCBI Taxonomy" id="915173"/>
    <lineage>
        <taxon>Bacteria</taxon>
        <taxon>Bacillati</taxon>
        <taxon>Bacillota</taxon>
        <taxon>Erysipelotrichia</taxon>
        <taxon>Erysipelotrichales</taxon>
        <taxon>Erysipelotrichaceae</taxon>
        <taxon>Faecalicoccus</taxon>
    </lineage>
</organism>
<dbReference type="RefSeq" id="WP_204684890.1">
    <property type="nucleotide sequence ID" value="NZ_JACJLU010000002.1"/>
</dbReference>
<dbReference type="Gene3D" id="1.10.8.730">
    <property type="match status" value="1"/>
</dbReference>
<evidence type="ECO:0000259" key="4">
    <source>
        <dbReference type="Pfam" id="PF19044"/>
    </source>
</evidence>
<dbReference type="EMBL" id="JACJLU010000002">
    <property type="protein sequence ID" value="MBM6830969.1"/>
    <property type="molecule type" value="Genomic_DNA"/>
</dbReference>
<feature type="compositionally biased region" description="Basic and acidic residues" evidence="2">
    <location>
        <begin position="799"/>
        <end position="841"/>
    </location>
</feature>
<protein>
    <submittedName>
        <fullName evidence="5">DUF87 domain-containing protein</fullName>
    </submittedName>
</protein>
<feature type="compositionally biased region" description="Polar residues" evidence="2">
    <location>
        <begin position="842"/>
        <end position="854"/>
    </location>
</feature>
<dbReference type="InterPro" id="IPR051162">
    <property type="entry name" value="T4SS_component"/>
</dbReference>
<evidence type="ECO:0000313" key="5">
    <source>
        <dbReference type="EMBL" id="MBM6830969.1"/>
    </source>
</evidence>
<keyword evidence="6" id="KW-1185">Reference proteome</keyword>
<feature type="region of interest" description="Disordered" evidence="2">
    <location>
        <begin position="1"/>
        <end position="32"/>
    </location>
</feature>
<sequence>MFGRKQGKIDKSINSTAEKSKDKRESKRDAKKKIKRLRSAQNVIQYNEMLQNGICVLDEDVYSKSVKFEDINYRIATDDVKDNILRNYTSFLNSLGNNVDMSLVINNRLLNKEEFERNIMMQFKSDGLDSIRSEMNQHLMENMAKGNNSVVSDKMFVFSVQDDNYLNAEKDLMNLEKDFIKQLKNLGCEAQSMNGLDRMRELHSITKPGEKFERTYEDLRPDASTKDWITPYSFHFYKEHFEMGDRYCTALTILDYPTWMGDDLIHELCNLECNLVITIHMKALSKDEALDKINKKEMMTTSQIKSELDRRHQRGDFTDTISLKLEEQANSVKDWKEAISEGNERMFRTQMVILVNASSLDEMNAIKKDVLRVGKRCSLSFATMEYEQEMGFNAVLPLGIPLKGLYHNLASSNLAYHVPFTSKELLEEDHPVFYGINQTTNNMILANRMQLKNRNGFVIGSTGSGKSFVVKKEITSILLNDEKSDIIIIDPQGEYKELKDTLNSISGRKICDELTVNAGSNIYFNPFEIDVTQESYLKDKAEFVQMIMAEMIGNGYLTPEQLSIIDRVVLEMYRNYEEKLHAGNLAEAYMPTLTVFYDELGKIDNPVAKQMHTALWIYVHGTYNLFAHESNVDTNSRVLIYNVKDLGDTIKRLGYKVILESIKNKVFENYEKGRRTWVYIDEIYQLLQDKYSENFFYQFFKYVRKFNAAATGITQDSIDLLRTPDSASFLQNSRFYILLSSEPNDLLQMKALLNLSEEQYRYVQTAPTGGGLIRYGNTIIPFADEYPKDTIGYRMWNTDPDKNEKKDNHLHELQKKARKVQETQREMRIEREQKQMERNESILRSTQHTESSEAIEQPRPVASPEVVQEPVSPIHPEKEGQTEEQTSIPQSNPSLDVRSRYTFDPDEY</sequence>
<accession>A0ABS2FNK6</accession>
<dbReference type="InterPro" id="IPR018145">
    <property type="entry name" value="CagE_TrbE_VirB_cntrl_dom"/>
</dbReference>
<reference evidence="5 6" key="1">
    <citation type="journal article" date="2021" name="Sci. Rep.">
        <title>The distribution of antibiotic resistance genes in chicken gut microbiota commensals.</title>
        <authorList>
            <person name="Juricova H."/>
            <person name="Matiasovicova J."/>
            <person name="Kubasova T."/>
            <person name="Cejkova D."/>
            <person name="Rychlik I."/>
        </authorList>
    </citation>
    <scope>NUCLEOTIDE SEQUENCE [LARGE SCALE GENOMIC DNA]</scope>
    <source>
        <strain evidence="5 6">An423</strain>
    </source>
</reference>
<dbReference type="NCBIfam" id="NF045971">
    <property type="entry name" value="conju_CD1110"/>
    <property type="match status" value="1"/>
</dbReference>
<comment type="similarity">
    <text evidence="1">Belongs to the TrbE/VirB4 family.</text>
</comment>
<feature type="region of interest" description="Disordered" evidence="2">
    <location>
        <begin position="797"/>
        <end position="908"/>
    </location>
</feature>
<proteinExistence type="inferred from homology"/>
<gene>
    <name evidence="5" type="ORF">H5982_02455</name>
</gene>
<feature type="compositionally biased region" description="Polar residues" evidence="2">
    <location>
        <begin position="883"/>
        <end position="894"/>
    </location>
</feature>
<feature type="compositionally biased region" description="Basic and acidic residues" evidence="2">
    <location>
        <begin position="18"/>
        <end position="28"/>
    </location>
</feature>